<accession>A0A834SHW1</accession>
<dbReference type="Proteomes" id="UP000634136">
    <property type="component" value="Unassembled WGS sequence"/>
</dbReference>
<dbReference type="EMBL" id="JAAIUW010000013">
    <property type="protein sequence ID" value="KAF7802815.1"/>
    <property type="molecule type" value="Genomic_DNA"/>
</dbReference>
<evidence type="ECO:0000313" key="1">
    <source>
        <dbReference type="EMBL" id="KAF7802815.1"/>
    </source>
</evidence>
<dbReference type="AlphaFoldDB" id="A0A834SHW1"/>
<organism evidence="1 2">
    <name type="scientific">Senna tora</name>
    <dbReference type="NCBI Taxonomy" id="362788"/>
    <lineage>
        <taxon>Eukaryota</taxon>
        <taxon>Viridiplantae</taxon>
        <taxon>Streptophyta</taxon>
        <taxon>Embryophyta</taxon>
        <taxon>Tracheophyta</taxon>
        <taxon>Spermatophyta</taxon>
        <taxon>Magnoliopsida</taxon>
        <taxon>eudicotyledons</taxon>
        <taxon>Gunneridae</taxon>
        <taxon>Pentapetalae</taxon>
        <taxon>rosids</taxon>
        <taxon>fabids</taxon>
        <taxon>Fabales</taxon>
        <taxon>Fabaceae</taxon>
        <taxon>Caesalpinioideae</taxon>
        <taxon>Cassia clade</taxon>
        <taxon>Senna</taxon>
    </lineage>
</organism>
<name>A0A834SHW1_9FABA</name>
<proteinExistence type="predicted"/>
<gene>
    <name evidence="1" type="ORF">G2W53_041926</name>
</gene>
<protein>
    <submittedName>
        <fullName evidence="1">Uncharacterized protein</fullName>
    </submittedName>
</protein>
<comment type="caution">
    <text evidence="1">The sequence shown here is derived from an EMBL/GenBank/DDBJ whole genome shotgun (WGS) entry which is preliminary data.</text>
</comment>
<evidence type="ECO:0000313" key="2">
    <source>
        <dbReference type="Proteomes" id="UP000634136"/>
    </source>
</evidence>
<reference evidence="1" key="1">
    <citation type="submission" date="2020-09" db="EMBL/GenBank/DDBJ databases">
        <title>Genome-Enabled Discovery of Anthraquinone Biosynthesis in Senna tora.</title>
        <authorList>
            <person name="Kang S.-H."/>
            <person name="Pandey R.P."/>
            <person name="Lee C.-M."/>
            <person name="Sim J.-S."/>
            <person name="Jeong J.-T."/>
            <person name="Choi B.-S."/>
            <person name="Jung M."/>
            <person name="Ginzburg D."/>
            <person name="Zhao K."/>
            <person name="Won S.Y."/>
            <person name="Oh T.-J."/>
            <person name="Yu Y."/>
            <person name="Kim N.-H."/>
            <person name="Lee O.R."/>
            <person name="Lee T.-H."/>
            <person name="Bashyal P."/>
            <person name="Kim T.-S."/>
            <person name="Lee W.-H."/>
            <person name="Kawkins C."/>
            <person name="Kim C.-K."/>
            <person name="Kim J.S."/>
            <person name="Ahn B.O."/>
            <person name="Rhee S.Y."/>
            <person name="Sohng J.K."/>
        </authorList>
    </citation>
    <scope>NUCLEOTIDE SEQUENCE</scope>
    <source>
        <tissue evidence="1">Leaf</tissue>
    </source>
</reference>
<keyword evidence="2" id="KW-1185">Reference proteome</keyword>
<sequence>MDRDQAFEKYSSDTYSMEEVSCKSLTRNVETQLSI</sequence>